<evidence type="ECO:0000313" key="2">
    <source>
        <dbReference type="Proteomes" id="UP000811609"/>
    </source>
</evidence>
<organism evidence="1 2">
    <name type="scientific">Carya illinoinensis</name>
    <name type="common">Pecan</name>
    <dbReference type="NCBI Taxonomy" id="32201"/>
    <lineage>
        <taxon>Eukaryota</taxon>
        <taxon>Viridiplantae</taxon>
        <taxon>Streptophyta</taxon>
        <taxon>Embryophyta</taxon>
        <taxon>Tracheophyta</taxon>
        <taxon>Spermatophyta</taxon>
        <taxon>Magnoliopsida</taxon>
        <taxon>eudicotyledons</taxon>
        <taxon>Gunneridae</taxon>
        <taxon>Pentapetalae</taxon>
        <taxon>rosids</taxon>
        <taxon>fabids</taxon>
        <taxon>Fagales</taxon>
        <taxon>Juglandaceae</taxon>
        <taxon>Carya</taxon>
    </lineage>
</organism>
<reference evidence="1" key="1">
    <citation type="submission" date="2020-12" db="EMBL/GenBank/DDBJ databases">
        <title>WGS assembly of Carya illinoinensis cv. Pawnee.</title>
        <authorList>
            <person name="Platts A."/>
            <person name="Shu S."/>
            <person name="Wright S."/>
            <person name="Barry K."/>
            <person name="Edger P."/>
            <person name="Pires J.C."/>
            <person name="Schmutz J."/>
        </authorList>
    </citation>
    <scope>NUCLEOTIDE SEQUENCE</scope>
    <source>
        <tissue evidence="1">Leaf</tissue>
    </source>
</reference>
<dbReference type="Proteomes" id="UP000811609">
    <property type="component" value="Chromosome 8"/>
</dbReference>
<dbReference type="EMBL" id="CM031816">
    <property type="protein sequence ID" value="KAG6646022.1"/>
    <property type="molecule type" value="Genomic_DNA"/>
</dbReference>
<keyword evidence="2" id="KW-1185">Reference proteome</keyword>
<protein>
    <submittedName>
        <fullName evidence="1">Uncharacterized protein</fullName>
    </submittedName>
</protein>
<dbReference type="AlphaFoldDB" id="A0A8T1PZ29"/>
<evidence type="ECO:0000313" key="1">
    <source>
        <dbReference type="EMBL" id="KAG6646022.1"/>
    </source>
</evidence>
<gene>
    <name evidence="1" type="ORF">CIPAW_08G164300</name>
</gene>
<comment type="caution">
    <text evidence="1">The sequence shown here is derived from an EMBL/GenBank/DDBJ whole genome shotgun (WGS) entry which is preliminary data.</text>
</comment>
<accession>A0A8T1PZ29</accession>
<proteinExistence type="predicted"/>
<sequence>MENLTVDLTFITAESGSDLESFIDTETKKILASLLRGCCFCDWEASLKAAFHEMRVSGQKQVEDKGMIGASTGSVFIFWG</sequence>
<name>A0A8T1PZ29_CARIL</name>